<dbReference type="GO" id="GO:0006048">
    <property type="term" value="P:UDP-N-acetylglucosamine biosynthetic process"/>
    <property type="evidence" value="ECO:0007669"/>
    <property type="project" value="UniProtKB-UniRule"/>
</dbReference>
<evidence type="ECO:0000313" key="3">
    <source>
        <dbReference type="EMBL" id="CZS95358.1"/>
    </source>
</evidence>
<dbReference type="Pfam" id="PF00583">
    <property type="entry name" value="Acetyltransf_1"/>
    <property type="match status" value="1"/>
</dbReference>
<dbReference type="PROSITE" id="PS51186">
    <property type="entry name" value="GNAT"/>
    <property type="match status" value="1"/>
</dbReference>
<dbReference type="InterPro" id="IPR016181">
    <property type="entry name" value="Acyl_CoA_acyltransferase"/>
</dbReference>
<sequence length="271" mass="30026">MGTPFITFLGPSNLDGYDSKNRSSAQPENIPKTFIDAMEVREQVFVEEQRVPLDNEFDSDDHRACHWVIYASINTVTDPEVTSSSGEIITRKRSTTRSTPIGTIRLVPFPHPPHPEPGSSYTVDALETSLQNPDATSPPPFITDRATTHHDGKEPYMKLGRLAVLKEFRGSGIAKMLVSAALKWAQANPTFFKPSIAELGMEKITVAGSDEEGMPEVPVWKGLVCVHAQEQVAKVWEKWGFLHDEGMGQWVEEGIGHVGMFMRIQLEPSGP</sequence>
<name>A0A1E1KBB6_9HELO</name>
<protein>
    <recommendedName>
        <fullName evidence="1">Glucosamine 6-phosphate N-acetyltransferase</fullName>
        <ecNumber evidence="1">2.3.1.4</ecNumber>
    </recommendedName>
</protein>
<keyword evidence="1" id="KW-0012">Acyltransferase</keyword>
<accession>A0A1E1KBB6</accession>
<keyword evidence="1" id="KW-0808">Transferase</keyword>
<dbReference type="PANTHER" id="PTHR13355:SF11">
    <property type="entry name" value="GLUCOSAMINE 6-PHOSPHATE N-ACETYLTRANSFERASE"/>
    <property type="match status" value="1"/>
</dbReference>
<dbReference type="EMBL" id="FJUX01000022">
    <property type="protein sequence ID" value="CZS95358.1"/>
    <property type="molecule type" value="Genomic_DNA"/>
</dbReference>
<evidence type="ECO:0000256" key="1">
    <source>
        <dbReference type="RuleBase" id="RU365086"/>
    </source>
</evidence>
<feature type="domain" description="N-acetyltransferase" evidence="2">
    <location>
        <begin position="88"/>
        <end position="265"/>
    </location>
</feature>
<dbReference type="AlphaFoldDB" id="A0A1E1KBB6"/>
<dbReference type="Gene3D" id="3.40.630.30">
    <property type="match status" value="1"/>
</dbReference>
<dbReference type="InterPro" id="IPR000182">
    <property type="entry name" value="GNAT_dom"/>
</dbReference>
<dbReference type="SUPFAM" id="SSF55729">
    <property type="entry name" value="Acyl-CoA N-acyltransferases (Nat)"/>
    <property type="match status" value="1"/>
</dbReference>
<comment type="pathway">
    <text evidence="1">Nucleotide-sugar biosynthesis; UDP-N-acetyl-alpha-D-glucosamine biosynthesis; N-acetyl-alpha-D-glucosamine 1-phosphate from alpha-D-glucosamine 6-phosphate (route I): step 1/2.</text>
</comment>
<organism evidence="3 4">
    <name type="scientific">Rhynchosporium agropyri</name>
    <dbReference type="NCBI Taxonomy" id="914238"/>
    <lineage>
        <taxon>Eukaryota</taxon>
        <taxon>Fungi</taxon>
        <taxon>Dikarya</taxon>
        <taxon>Ascomycota</taxon>
        <taxon>Pezizomycotina</taxon>
        <taxon>Leotiomycetes</taxon>
        <taxon>Helotiales</taxon>
        <taxon>Ploettnerulaceae</taxon>
        <taxon>Rhynchosporium</taxon>
    </lineage>
</organism>
<comment type="similarity">
    <text evidence="1">Belongs to the acetyltransferase family. GNA1 subfamily.</text>
</comment>
<comment type="catalytic activity">
    <reaction evidence="1">
        <text>D-glucosamine 6-phosphate + acetyl-CoA = N-acetyl-D-glucosamine 6-phosphate + CoA + H(+)</text>
        <dbReference type="Rhea" id="RHEA:10292"/>
        <dbReference type="ChEBI" id="CHEBI:15378"/>
        <dbReference type="ChEBI" id="CHEBI:57287"/>
        <dbReference type="ChEBI" id="CHEBI:57288"/>
        <dbReference type="ChEBI" id="CHEBI:57513"/>
        <dbReference type="ChEBI" id="CHEBI:58725"/>
        <dbReference type="EC" id="2.3.1.4"/>
    </reaction>
</comment>
<evidence type="ECO:0000313" key="4">
    <source>
        <dbReference type="Proteomes" id="UP000178912"/>
    </source>
</evidence>
<dbReference type="InterPro" id="IPR039143">
    <property type="entry name" value="GNPNAT1-like"/>
</dbReference>
<dbReference type="UniPathway" id="UPA00113">
    <property type="reaction ID" value="UER00529"/>
</dbReference>
<gene>
    <name evidence="3" type="ORF">RAG0_05027</name>
</gene>
<dbReference type="Proteomes" id="UP000178912">
    <property type="component" value="Unassembled WGS sequence"/>
</dbReference>
<dbReference type="PANTHER" id="PTHR13355">
    <property type="entry name" value="GLUCOSAMINE 6-PHOSPHATE N-ACETYLTRANSFERASE"/>
    <property type="match status" value="1"/>
</dbReference>
<proteinExistence type="inferred from homology"/>
<evidence type="ECO:0000259" key="2">
    <source>
        <dbReference type="PROSITE" id="PS51186"/>
    </source>
</evidence>
<dbReference type="CDD" id="cd04301">
    <property type="entry name" value="NAT_SF"/>
    <property type="match status" value="1"/>
</dbReference>
<reference evidence="4" key="1">
    <citation type="submission" date="2016-03" db="EMBL/GenBank/DDBJ databases">
        <authorList>
            <person name="Guldener U."/>
        </authorList>
    </citation>
    <scope>NUCLEOTIDE SEQUENCE [LARGE SCALE GENOMIC DNA]</scope>
    <source>
        <strain evidence="4">04CH-RAC-A.6.1</strain>
    </source>
</reference>
<dbReference type="OrthoDB" id="329272at2759"/>
<dbReference type="EC" id="2.3.1.4" evidence="1"/>
<keyword evidence="4" id="KW-1185">Reference proteome</keyword>
<dbReference type="GO" id="GO:0004343">
    <property type="term" value="F:glucosamine 6-phosphate N-acetyltransferase activity"/>
    <property type="evidence" value="ECO:0007669"/>
    <property type="project" value="UniProtKB-UniRule"/>
</dbReference>